<keyword evidence="4" id="KW-0808">Transferase</keyword>
<evidence type="ECO:0000313" key="8">
    <source>
        <dbReference type="Proteomes" id="UP001267710"/>
    </source>
</evidence>
<organism evidence="7 8">
    <name type="scientific">Paracidovorax wautersii</name>
    <dbReference type="NCBI Taxonomy" id="1177982"/>
    <lineage>
        <taxon>Bacteria</taxon>
        <taxon>Pseudomonadati</taxon>
        <taxon>Pseudomonadota</taxon>
        <taxon>Betaproteobacteria</taxon>
        <taxon>Burkholderiales</taxon>
        <taxon>Comamonadaceae</taxon>
        <taxon>Paracidovorax</taxon>
    </lineage>
</organism>
<dbReference type="InterPro" id="IPR029044">
    <property type="entry name" value="Nucleotide-diphossugar_trans"/>
</dbReference>
<dbReference type="InterPro" id="IPR001173">
    <property type="entry name" value="Glyco_trans_2-like"/>
</dbReference>
<dbReference type="Pfam" id="PF00535">
    <property type="entry name" value="Glycos_transf_2"/>
    <property type="match status" value="1"/>
</dbReference>
<evidence type="ECO:0000256" key="1">
    <source>
        <dbReference type="ARBA" id="ARBA00004236"/>
    </source>
</evidence>
<keyword evidence="8" id="KW-1185">Reference proteome</keyword>
<dbReference type="Proteomes" id="UP001267710">
    <property type="component" value="Unassembled WGS sequence"/>
</dbReference>
<sequence length="235" mass="24025">MAGSAMIGVIIPVHNEQDQLGACLRAVTEAARHPTLGGEAVAVIVALDACTDRSARIALAGGAQAVAVHGRNVGAARAAAAAQALALGARWLSSTDADSEVAPDWIAAQLAEGAQAVCGTVEVADWRGESAALRAVYQAGYTDAPGHGHIHGANLGVCAQAYVRAGGFAPLRTREDVALVHALQAGGARIAWSNRPRVRTSARRSYRAPEGFGAHLEQLRRCLAAPPGPLAEVAA</sequence>
<feature type="domain" description="Glycosyltransferase 2-like" evidence="6">
    <location>
        <begin position="9"/>
        <end position="125"/>
    </location>
</feature>
<dbReference type="PANTHER" id="PTHR43646">
    <property type="entry name" value="GLYCOSYLTRANSFERASE"/>
    <property type="match status" value="1"/>
</dbReference>
<evidence type="ECO:0000256" key="3">
    <source>
        <dbReference type="ARBA" id="ARBA00022676"/>
    </source>
</evidence>
<comment type="caution">
    <text evidence="7">The sequence shown here is derived from an EMBL/GenBank/DDBJ whole genome shotgun (WGS) entry which is preliminary data.</text>
</comment>
<keyword evidence="3" id="KW-0328">Glycosyltransferase</keyword>
<evidence type="ECO:0000256" key="5">
    <source>
        <dbReference type="ARBA" id="ARBA00023136"/>
    </source>
</evidence>
<keyword evidence="2" id="KW-1003">Cell membrane</keyword>
<dbReference type="SUPFAM" id="SSF53448">
    <property type="entry name" value="Nucleotide-diphospho-sugar transferases"/>
    <property type="match status" value="1"/>
</dbReference>
<comment type="subcellular location">
    <subcellularLocation>
        <location evidence="1">Cell membrane</location>
    </subcellularLocation>
</comment>
<protein>
    <submittedName>
        <fullName evidence="7">Glycosyltransferase involved in cell wall biosynthesis</fullName>
    </submittedName>
</protein>
<evidence type="ECO:0000256" key="2">
    <source>
        <dbReference type="ARBA" id="ARBA00022475"/>
    </source>
</evidence>
<gene>
    <name evidence="7" type="ORF">QE399_001724</name>
</gene>
<dbReference type="PANTHER" id="PTHR43646:SF2">
    <property type="entry name" value="GLYCOSYLTRANSFERASE 2-LIKE DOMAIN-CONTAINING PROTEIN"/>
    <property type="match status" value="1"/>
</dbReference>
<dbReference type="Gene3D" id="3.90.550.10">
    <property type="entry name" value="Spore Coat Polysaccharide Biosynthesis Protein SpsA, Chain A"/>
    <property type="match status" value="1"/>
</dbReference>
<keyword evidence="5" id="KW-0472">Membrane</keyword>
<name>A0ABU1IA01_9BURK</name>
<reference evidence="7 8" key="1">
    <citation type="submission" date="2023-08" db="EMBL/GenBank/DDBJ databases">
        <title>Functional and genomic diversity of the sorghum phyllosphere microbiome.</title>
        <authorList>
            <person name="Shade A."/>
        </authorList>
    </citation>
    <scope>NUCLEOTIDE SEQUENCE [LARGE SCALE GENOMIC DNA]</scope>
    <source>
        <strain evidence="7 8">SORGH_AS_0335</strain>
    </source>
</reference>
<evidence type="ECO:0000256" key="4">
    <source>
        <dbReference type="ARBA" id="ARBA00022679"/>
    </source>
</evidence>
<proteinExistence type="predicted"/>
<evidence type="ECO:0000313" key="7">
    <source>
        <dbReference type="EMBL" id="MDR6214035.1"/>
    </source>
</evidence>
<evidence type="ECO:0000259" key="6">
    <source>
        <dbReference type="Pfam" id="PF00535"/>
    </source>
</evidence>
<dbReference type="EMBL" id="JAVIZX010000001">
    <property type="protein sequence ID" value="MDR6214035.1"/>
    <property type="molecule type" value="Genomic_DNA"/>
</dbReference>
<accession>A0ABU1IA01</accession>